<feature type="region of interest" description="Disordered" evidence="1">
    <location>
        <begin position="171"/>
        <end position="191"/>
    </location>
</feature>
<dbReference type="InterPro" id="IPR009057">
    <property type="entry name" value="Homeodomain-like_sf"/>
</dbReference>
<dbReference type="AlphaFoldDB" id="A0A938Y5W8"/>
<evidence type="ECO:0000313" key="3">
    <source>
        <dbReference type="Proteomes" id="UP000663791"/>
    </source>
</evidence>
<proteinExistence type="predicted"/>
<protein>
    <submittedName>
        <fullName evidence="2">TetR/AcrR family transcriptional regulator</fullName>
    </submittedName>
</protein>
<dbReference type="RefSeq" id="WP_205291148.1">
    <property type="nucleotide sequence ID" value="NZ_CP074406.1"/>
</dbReference>
<evidence type="ECO:0000313" key="2">
    <source>
        <dbReference type="EMBL" id="MBM9459830.1"/>
    </source>
</evidence>
<sequence length="191" mass="20479">MASTGRPETVSINLVAKEAGLSWGSVQNLFGDSDGFWAAVVERILRDAPGWWAEPVAETVAGRVAEVVDFYNETLGSPYTVAFETIRDGLPRPRSALEVSHPRTAAALSELEVAWTKGFLTYFAGLDVDQEQALDVATLLIIAVRGLRDEETYGHHADLDRLRSTLITAMSSHLGSPPGSPPGLPPAIGPL</sequence>
<accession>A0A938Y5W8</accession>
<organism evidence="2 3">
    <name type="scientific">Nocardioides faecalis</name>
    <dbReference type="NCBI Taxonomy" id="2803858"/>
    <lineage>
        <taxon>Bacteria</taxon>
        <taxon>Bacillati</taxon>
        <taxon>Actinomycetota</taxon>
        <taxon>Actinomycetes</taxon>
        <taxon>Propionibacteriales</taxon>
        <taxon>Nocardioidaceae</taxon>
        <taxon>Nocardioides</taxon>
    </lineage>
</organism>
<name>A0A938Y5W8_9ACTN</name>
<evidence type="ECO:0000256" key="1">
    <source>
        <dbReference type="SAM" id="MobiDB-lite"/>
    </source>
</evidence>
<gene>
    <name evidence="2" type="ORF">JK386_07925</name>
</gene>
<dbReference type="Proteomes" id="UP000663791">
    <property type="component" value="Unassembled WGS sequence"/>
</dbReference>
<dbReference type="EMBL" id="JAERTX010000006">
    <property type="protein sequence ID" value="MBM9459830.1"/>
    <property type="molecule type" value="Genomic_DNA"/>
</dbReference>
<reference evidence="2" key="1">
    <citation type="submission" date="2021-01" db="EMBL/GenBank/DDBJ databases">
        <title>Novel species in genus Nocardioides.</title>
        <authorList>
            <person name="Zhang G."/>
        </authorList>
    </citation>
    <scope>NUCLEOTIDE SEQUENCE</scope>
    <source>
        <strain evidence="2">Zg-536</strain>
    </source>
</reference>
<comment type="caution">
    <text evidence="2">The sequence shown here is derived from an EMBL/GenBank/DDBJ whole genome shotgun (WGS) entry which is preliminary data.</text>
</comment>
<dbReference type="Gene3D" id="1.10.357.10">
    <property type="entry name" value="Tetracycline Repressor, domain 2"/>
    <property type="match status" value="1"/>
</dbReference>
<feature type="compositionally biased region" description="Pro residues" evidence="1">
    <location>
        <begin position="178"/>
        <end position="191"/>
    </location>
</feature>
<keyword evidence="3" id="KW-1185">Reference proteome</keyword>
<dbReference type="SUPFAM" id="SSF46689">
    <property type="entry name" value="Homeodomain-like"/>
    <property type="match status" value="1"/>
</dbReference>